<proteinExistence type="predicted"/>
<evidence type="ECO:0000313" key="1">
    <source>
        <dbReference type="EMBL" id="WDA11425.1"/>
    </source>
</evidence>
<sequence>MQITLGVAMRAKLATPDVTSLRLAVIAVNKSFGVEDPLRVALTDFADRFPCAKRDPSALQQAGDVLFDAVRRATWPASVSRADIEG</sequence>
<gene>
    <name evidence="1" type="ORF">PRL19_08835</name>
</gene>
<accession>A0ABY7UQY1</accession>
<evidence type="ECO:0000313" key="2">
    <source>
        <dbReference type="Proteomes" id="UP001216899"/>
    </source>
</evidence>
<dbReference type="Proteomes" id="UP001216899">
    <property type="component" value="Chromosome"/>
</dbReference>
<dbReference type="EMBL" id="CP117466">
    <property type="protein sequence ID" value="WDA11425.1"/>
    <property type="molecule type" value="Genomic_DNA"/>
</dbReference>
<protein>
    <submittedName>
        <fullName evidence="1">Uncharacterized protein</fullName>
    </submittedName>
</protein>
<name>A0ABY7UQY1_9RHOB</name>
<reference evidence="1 2" key="1">
    <citation type="submission" date="2023-02" db="EMBL/GenBank/DDBJ databases">
        <title>Whole genome sequenc of Paracoccus marcusii MBLB0836.</title>
        <authorList>
            <person name="Seo M.-J."/>
            <person name="Cho E.-S."/>
            <person name="Hwang C.Y."/>
        </authorList>
    </citation>
    <scope>NUCLEOTIDE SEQUENCE [LARGE SCALE GENOMIC DNA]</scope>
    <source>
        <strain evidence="1 2">MBLB0836</strain>
    </source>
</reference>
<keyword evidence="2" id="KW-1185">Reference proteome</keyword>
<dbReference type="RefSeq" id="WP_273742681.1">
    <property type="nucleotide sequence ID" value="NZ_CP117466.1"/>
</dbReference>
<organism evidence="1 2">
    <name type="scientific">Paracoccus marcusii</name>
    <dbReference type="NCBI Taxonomy" id="59779"/>
    <lineage>
        <taxon>Bacteria</taxon>
        <taxon>Pseudomonadati</taxon>
        <taxon>Pseudomonadota</taxon>
        <taxon>Alphaproteobacteria</taxon>
        <taxon>Rhodobacterales</taxon>
        <taxon>Paracoccaceae</taxon>
        <taxon>Paracoccus</taxon>
    </lineage>
</organism>